<dbReference type="GO" id="GO:0005667">
    <property type="term" value="C:transcription regulator complex"/>
    <property type="evidence" value="ECO:0007669"/>
    <property type="project" value="TreeGrafter"/>
</dbReference>
<dbReference type="InterPro" id="IPR004210">
    <property type="entry name" value="BESS_motif"/>
</dbReference>
<reference evidence="4" key="1">
    <citation type="submission" date="2020-11" db="EMBL/GenBank/DDBJ databases">
        <authorList>
            <person name="Whiteford S."/>
        </authorList>
    </citation>
    <scope>NUCLEOTIDE SEQUENCE</scope>
</reference>
<feature type="domain" description="BESS" evidence="3">
    <location>
        <begin position="175"/>
        <end position="214"/>
    </location>
</feature>
<proteinExistence type="predicted"/>
<evidence type="ECO:0000259" key="2">
    <source>
        <dbReference type="PROSITE" id="PS51029"/>
    </source>
</evidence>
<dbReference type="AlphaFoldDB" id="A0A8S4FXP5"/>
<dbReference type="PROSITE" id="PS51031">
    <property type="entry name" value="BESS"/>
    <property type="match status" value="1"/>
</dbReference>
<dbReference type="Pfam" id="PF02944">
    <property type="entry name" value="BESS"/>
    <property type="match status" value="1"/>
</dbReference>
<sequence>MALPLTFDLPVNVFSLIDEVRKRPVLWDTDNRRDTYTHAAAMSAWKEISEIVGIDEEKCKTKWKHMRDSFRRLKRFQATKPNHNSSKWRYYKRLRFLEPQIKLGTGIRRRRNQEEMVYESGDEENREEPVTIKFEPSELRRSMPQEVMVQEPLTPAGTHREYDALGMGEPVLSDDEYNLMFLKSLLPFLRRLDPLRSLVVRNKLQEILFAEIKEQESLE</sequence>
<dbReference type="PROSITE" id="PS51029">
    <property type="entry name" value="MADF"/>
    <property type="match status" value="1"/>
</dbReference>
<protein>
    <submittedName>
        <fullName evidence="4">(diamondback moth) hypothetical protein</fullName>
    </submittedName>
</protein>
<evidence type="ECO:0000256" key="1">
    <source>
        <dbReference type="PROSITE-ProRule" id="PRU00371"/>
    </source>
</evidence>
<evidence type="ECO:0000259" key="3">
    <source>
        <dbReference type="PROSITE" id="PS51031"/>
    </source>
</evidence>
<dbReference type="GO" id="GO:0005634">
    <property type="term" value="C:nucleus"/>
    <property type="evidence" value="ECO:0007669"/>
    <property type="project" value="UniProtKB-SubCell"/>
</dbReference>
<organism evidence="4 5">
    <name type="scientific">Plutella xylostella</name>
    <name type="common">Diamondback moth</name>
    <name type="synonym">Plutella maculipennis</name>
    <dbReference type="NCBI Taxonomy" id="51655"/>
    <lineage>
        <taxon>Eukaryota</taxon>
        <taxon>Metazoa</taxon>
        <taxon>Ecdysozoa</taxon>
        <taxon>Arthropoda</taxon>
        <taxon>Hexapoda</taxon>
        <taxon>Insecta</taxon>
        <taxon>Pterygota</taxon>
        <taxon>Neoptera</taxon>
        <taxon>Endopterygota</taxon>
        <taxon>Lepidoptera</taxon>
        <taxon>Glossata</taxon>
        <taxon>Ditrysia</taxon>
        <taxon>Yponomeutoidea</taxon>
        <taxon>Plutellidae</taxon>
        <taxon>Plutella</taxon>
    </lineage>
</organism>
<evidence type="ECO:0000313" key="4">
    <source>
        <dbReference type="EMBL" id="CAG9133335.1"/>
    </source>
</evidence>
<gene>
    <name evidence="4" type="ORF">PLXY2_LOCUS11558</name>
</gene>
<dbReference type="Proteomes" id="UP000653454">
    <property type="component" value="Unassembled WGS sequence"/>
</dbReference>
<dbReference type="PANTHER" id="PTHR12243">
    <property type="entry name" value="MADF DOMAIN TRANSCRIPTION FACTOR"/>
    <property type="match status" value="1"/>
</dbReference>
<dbReference type="SMART" id="SM00595">
    <property type="entry name" value="MADF"/>
    <property type="match status" value="1"/>
</dbReference>
<dbReference type="EMBL" id="CAJHNJ030000060">
    <property type="protein sequence ID" value="CAG9133335.1"/>
    <property type="molecule type" value="Genomic_DNA"/>
</dbReference>
<name>A0A8S4FXP5_PLUXY</name>
<dbReference type="Pfam" id="PF10545">
    <property type="entry name" value="MADF_DNA_bdg"/>
    <property type="match status" value="1"/>
</dbReference>
<dbReference type="OrthoDB" id="6487365at2759"/>
<comment type="caution">
    <text evidence="4">The sequence shown here is derived from an EMBL/GenBank/DDBJ whole genome shotgun (WGS) entry which is preliminary data.</text>
</comment>
<evidence type="ECO:0000313" key="5">
    <source>
        <dbReference type="Proteomes" id="UP000653454"/>
    </source>
</evidence>
<dbReference type="PANTHER" id="PTHR12243:SF67">
    <property type="entry name" value="COREPRESSOR OF PANGOLIN, ISOFORM A-RELATED"/>
    <property type="match status" value="1"/>
</dbReference>
<accession>A0A8S4FXP5</accession>
<keyword evidence="1" id="KW-0539">Nucleus</keyword>
<dbReference type="GO" id="GO:0006357">
    <property type="term" value="P:regulation of transcription by RNA polymerase II"/>
    <property type="evidence" value="ECO:0007669"/>
    <property type="project" value="TreeGrafter"/>
</dbReference>
<dbReference type="InterPro" id="IPR039353">
    <property type="entry name" value="TF_Adf1"/>
</dbReference>
<dbReference type="GO" id="GO:0003677">
    <property type="term" value="F:DNA binding"/>
    <property type="evidence" value="ECO:0007669"/>
    <property type="project" value="InterPro"/>
</dbReference>
<keyword evidence="5" id="KW-1185">Reference proteome</keyword>
<feature type="domain" description="MADF" evidence="2">
    <location>
        <begin position="15"/>
        <end position="102"/>
    </location>
</feature>
<dbReference type="InterPro" id="IPR006578">
    <property type="entry name" value="MADF-dom"/>
</dbReference>
<comment type="subcellular location">
    <subcellularLocation>
        <location evidence="1">Nucleus</location>
    </subcellularLocation>
</comment>